<evidence type="ECO:0000256" key="5">
    <source>
        <dbReference type="ARBA" id="ARBA00023098"/>
    </source>
</evidence>
<keyword evidence="8" id="KW-1185">Reference proteome</keyword>
<dbReference type="GO" id="GO:0008168">
    <property type="term" value="F:methyltransferase activity"/>
    <property type="evidence" value="ECO:0007669"/>
    <property type="project" value="UniProtKB-KW"/>
</dbReference>
<keyword evidence="3 7" id="KW-0808">Transferase</keyword>
<evidence type="ECO:0000256" key="1">
    <source>
        <dbReference type="ARBA" id="ARBA00010815"/>
    </source>
</evidence>
<dbReference type="RefSeq" id="WP_015698013.1">
    <property type="nucleotide sequence ID" value="NC_016818.1"/>
</dbReference>
<dbReference type="HOGENOM" id="CLU_026434_0_2_6"/>
<dbReference type="InterPro" id="IPR029063">
    <property type="entry name" value="SAM-dependent_MTases_sf"/>
</dbReference>
<keyword evidence="5" id="KW-0443">Lipid metabolism</keyword>
<dbReference type="STRING" id="745277.Rahaq2_3067"/>
<dbReference type="EMBL" id="CP003244">
    <property type="protein sequence ID" value="AEX52887.1"/>
    <property type="molecule type" value="Genomic_DNA"/>
</dbReference>
<protein>
    <submittedName>
        <fullName evidence="7">Methyltransferase, cyclopropane fatty acid synthase</fullName>
    </submittedName>
</protein>
<sequence length="411" mass="47138">MSQPEMQLAREGANNRRCSKAARALILGVLKQLKGAGLILRERGEEELFFGDPSAILQGEIDVLHPRAYRRVLLGGSVAAGESFIDGDWTTPDLTVVLQLLAENLKLVDKIEARLSWLSTPAKKIIHFFRRNSPAQARKNISAHYDLGNDFYRGFLDEKMLYSSAWYQEPQMTLEQAQEAKMRRLCDQLELKAGDHLLEIGTGWGAMAEFAAREYGCQVTTTTISREQYHFACERIEKAGLTDRVTVLFEDYRSLRGQFDKLVSIEMIEAVGKRYLSTFFRHCNALLKPQGRMAIQAITIADQRYAAYSRNVDFIQCYVFPGGFLPSITAMNDTMTRCTSLVVRDLFDIGADYARTLHEWRERVLHYWTTQTEGVHDEYFRRLWLFYLCYCEAGFRARTISTVQLVAERRA</sequence>
<dbReference type="PIRSF" id="PIRSF003085">
    <property type="entry name" value="CMAS"/>
    <property type="match status" value="1"/>
</dbReference>
<evidence type="ECO:0000313" key="7">
    <source>
        <dbReference type="EMBL" id="AEX52887.1"/>
    </source>
</evidence>
<evidence type="ECO:0000256" key="2">
    <source>
        <dbReference type="ARBA" id="ARBA00022603"/>
    </source>
</evidence>
<dbReference type="GO" id="GO:0008610">
    <property type="term" value="P:lipid biosynthetic process"/>
    <property type="evidence" value="ECO:0007669"/>
    <property type="project" value="InterPro"/>
</dbReference>
<dbReference type="InterPro" id="IPR050723">
    <property type="entry name" value="CFA/CMAS"/>
</dbReference>
<evidence type="ECO:0000313" key="8">
    <source>
        <dbReference type="Proteomes" id="UP000009010"/>
    </source>
</evidence>
<accession>H2IVN9</accession>
<feature type="active site" evidence="6">
    <location>
        <position position="391"/>
    </location>
</feature>
<organism evidence="7 8">
    <name type="scientific">Rahnella aquatilis (strain ATCC 33071 / DSM 4594 / JCM 1683 / NBRC 105701 / NCIMB 13365 / CIP 78.65)</name>
    <dbReference type="NCBI Taxonomy" id="745277"/>
    <lineage>
        <taxon>Bacteria</taxon>
        <taxon>Pseudomonadati</taxon>
        <taxon>Pseudomonadota</taxon>
        <taxon>Gammaproteobacteria</taxon>
        <taxon>Enterobacterales</taxon>
        <taxon>Yersiniaceae</taxon>
        <taxon>Rahnella</taxon>
    </lineage>
</organism>
<proteinExistence type="inferred from homology"/>
<dbReference type="eggNOG" id="COG2230">
    <property type="taxonomic scope" value="Bacteria"/>
</dbReference>
<dbReference type="AlphaFoldDB" id="H2IVN9"/>
<dbReference type="Proteomes" id="UP000009010">
    <property type="component" value="Chromosome"/>
</dbReference>
<dbReference type="PATRIC" id="fig|745277.3.peg.2942"/>
<dbReference type="PANTHER" id="PTHR43667:SF2">
    <property type="entry name" value="FATTY ACID C-METHYL TRANSFERASE"/>
    <property type="match status" value="1"/>
</dbReference>
<dbReference type="Gene3D" id="3.40.50.150">
    <property type="entry name" value="Vaccinia Virus protein VP39"/>
    <property type="match status" value="1"/>
</dbReference>
<dbReference type="InterPro" id="IPR003333">
    <property type="entry name" value="CMAS"/>
</dbReference>
<dbReference type="GO" id="GO:0032259">
    <property type="term" value="P:methylation"/>
    <property type="evidence" value="ECO:0007669"/>
    <property type="project" value="UniProtKB-KW"/>
</dbReference>
<keyword evidence="2 7" id="KW-0489">Methyltransferase</keyword>
<reference evidence="7 8" key="1">
    <citation type="journal article" date="2012" name="J. Bacteriol.">
        <title>Complete Genome Sequence of Rahnella aquatilis CIP 78.65.</title>
        <authorList>
            <person name="Martinez R.J."/>
            <person name="Bruce D."/>
            <person name="Detter C."/>
            <person name="Goodwin L.A."/>
            <person name="Han J."/>
            <person name="Han C.S."/>
            <person name="Held B."/>
            <person name="Land M.L."/>
            <person name="Mikhailova N."/>
            <person name="Nolan M."/>
            <person name="Pennacchio L."/>
            <person name="Pitluck S."/>
            <person name="Tapia R."/>
            <person name="Woyke T."/>
            <person name="Sobecky P.A."/>
        </authorList>
    </citation>
    <scope>NUCLEOTIDE SEQUENCE [LARGE SCALE GENOMIC DNA]</scope>
    <source>
        <strain evidence="8">ATCC 33071 / DSM 4594 / JCM 1683 / NBRC 105701 / NCIMB 13365 / CIP 78.65</strain>
    </source>
</reference>
<evidence type="ECO:0000256" key="6">
    <source>
        <dbReference type="PIRSR" id="PIRSR003085-1"/>
    </source>
</evidence>
<dbReference type="PANTHER" id="PTHR43667">
    <property type="entry name" value="CYCLOPROPANE-FATTY-ACYL-PHOSPHOLIPID SYNTHASE"/>
    <property type="match status" value="1"/>
</dbReference>
<name>H2IVN9_RAHAC</name>
<reference evidence="8" key="2">
    <citation type="submission" date="2012-01" db="EMBL/GenBank/DDBJ databases">
        <title>Complete sequence of chromosome of Rahnella aquatilis CIP 78.65.</title>
        <authorList>
            <person name="Lucas S."/>
            <person name="Han J."/>
            <person name="Lapidus A."/>
            <person name="Cheng J.-F."/>
            <person name="Goodwin L."/>
            <person name="Pitluck S."/>
            <person name="Peters L."/>
            <person name="Ovchinnikova G."/>
            <person name="Held B."/>
            <person name="Detter J.C."/>
            <person name="Han C."/>
            <person name="Tapia R."/>
            <person name="Land M."/>
            <person name="Hauser L."/>
            <person name="Kyrpides N."/>
            <person name="Ivanova N."/>
            <person name="Pagani I."/>
            <person name="Sobecky P."/>
            <person name="Martinez R."/>
            <person name="Woyke T."/>
        </authorList>
    </citation>
    <scope>NUCLEOTIDE SEQUENCE [LARGE SCALE GENOMIC DNA]</scope>
    <source>
        <strain evidence="8">ATCC 33071 / DSM 4594 / JCM 1683 / NBRC 105701 / NCIMB 13365 / CIP 78.65</strain>
    </source>
</reference>
<dbReference type="KEGG" id="raq:Rahaq2_3067"/>
<evidence type="ECO:0000256" key="3">
    <source>
        <dbReference type="ARBA" id="ARBA00022679"/>
    </source>
</evidence>
<dbReference type="CDD" id="cd02440">
    <property type="entry name" value="AdoMet_MTases"/>
    <property type="match status" value="1"/>
</dbReference>
<gene>
    <name evidence="7" type="ordered locus">Rahaq2_3067</name>
</gene>
<comment type="similarity">
    <text evidence="1">Belongs to the CFA/CMAS family.</text>
</comment>
<dbReference type="Pfam" id="PF02353">
    <property type="entry name" value="CMAS"/>
    <property type="match status" value="1"/>
</dbReference>
<keyword evidence="4" id="KW-0949">S-adenosyl-L-methionine</keyword>
<evidence type="ECO:0000256" key="4">
    <source>
        <dbReference type="ARBA" id="ARBA00022691"/>
    </source>
</evidence>
<dbReference type="OrthoDB" id="9782855at2"/>
<dbReference type="SUPFAM" id="SSF53335">
    <property type="entry name" value="S-adenosyl-L-methionine-dependent methyltransferases"/>
    <property type="match status" value="1"/>
</dbReference>